<proteinExistence type="predicted"/>
<evidence type="ECO:0000313" key="2">
    <source>
        <dbReference type="Proteomes" id="UP000006729"/>
    </source>
</evidence>
<keyword evidence="2" id="KW-1185">Reference proteome</keyword>
<dbReference type="EMBL" id="CM009294">
    <property type="protein sequence ID" value="PNT36255.1"/>
    <property type="molecule type" value="Genomic_DNA"/>
</dbReference>
<gene>
    <name evidence="1" type="ORF">POPTR_005G116500</name>
</gene>
<reference evidence="1 2" key="1">
    <citation type="journal article" date="2006" name="Science">
        <title>The genome of black cottonwood, Populus trichocarpa (Torr. &amp; Gray).</title>
        <authorList>
            <person name="Tuskan G.A."/>
            <person name="Difazio S."/>
            <person name="Jansson S."/>
            <person name="Bohlmann J."/>
            <person name="Grigoriev I."/>
            <person name="Hellsten U."/>
            <person name="Putnam N."/>
            <person name="Ralph S."/>
            <person name="Rombauts S."/>
            <person name="Salamov A."/>
            <person name="Schein J."/>
            <person name="Sterck L."/>
            <person name="Aerts A."/>
            <person name="Bhalerao R.R."/>
            <person name="Bhalerao R.P."/>
            <person name="Blaudez D."/>
            <person name="Boerjan W."/>
            <person name="Brun A."/>
            <person name="Brunner A."/>
            <person name="Busov V."/>
            <person name="Campbell M."/>
            <person name="Carlson J."/>
            <person name="Chalot M."/>
            <person name="Chapman J."/>
            <person name="Chen G.L."/>
            <person name="Cooper D."/>
            <person name="Coutinho P.M."/>
            <person name="Couturier J."/>
            <person name="Covert S."/>
            <person name="Cronk Q."/>
            <person name="Cunningham R."/>
            <person name="Davis J."/>
            <person name="Degroeve S."/>
            <person name="Dejardin A."/>
            <person name="Depamphilis C."/>
            <person name="Detter J."/>
            <person name="Dirks B."/>
            <person name="Dubchak I."/>
            <person name="Duplessis S."/>
            <person name="Ehlting J."/>
            <person name="Ellis B."/>
            <person name="Gendler K."/>
            <person name="Goodstein D."/>
            <person name="Gribskov M."/>
            <person name="Grimwood J."/>
            <person name="Groover A."/>
            <person name="Gunter L."/>
            <person name="Hamberger B."/>
            <person name="Heinze B."/>
            <person name="Helariutta Y."/>
            <person name="Henrissat B."/>
            <person name="Holligan D."/>
            <person name="Holt R."/>
            <person name="Huang W."/>
            <person name="Islam-Faridi N."/>
            <person name="Jones S."/>
            <person name="Jones-Rhoades M."/>
            <person name="Jorgensen R."/>
            <person name="Joshi C."/>
            <person name="Kangasjarvi J."/>
            <person name="Karlsson J."/>
            <person name="Kelleher C."/>
            <person name="Kirkpatrick R."/>
            <person name="Kirst M."/>
            <person name="Kohler A."/>
            <person name="Kalluri U."/>
            <person name="Larimer F."/>
            <person name="Leebens-Mack J."/>
            <person name="Leple J.C."/>
            <person name="Locascio P."/>
            <person name="Lou Y."/>
            <person name="Lucas S."/>
            <person name="Martin F."/>
            <person name="Montanini B."/>
            <person name="Napoli C."/>
            <person name="Nelson D.R."/>
            <person name="Nelson C."/>
            <person name="Nieminen K."/>
            <person name="Nilsson O."/>
            <person name="Pereda V."/>
            <person name="Peter G."/>
            <person name="Philippe R."/>
            <person name="Pilate G."/>
            <person name="Poliakov A."/>
            <person name="Razumovskaya J."/>
            <person name="Richardson P."/>
            <person name="Rinaldi C."/>
            <person name="Ritland K."/>
            <person name="Rouze P."/>
            <person name="Ryaboy D."/>
            <person name="Schmutz J."/>
            <person name="Schrader J."/>
            <person name="Segerman B."/>
            <person name="Shin H."/>
            <person name="Siddiqui A."/>
            <person name="Sterky F."/>
            <person name="Terry A."/>
            <person name="Tsai C.J."/>
            <person name="Uberbacher E."/>
            <person name="Unneberg P."/>
            <person name="Vahala J."/>
            <person name="Wall K."/>
            <person name="Wessler S."/>
            <person name="Yang G."/>
            <person name="Yin T."/>
            <person name="Douglas C."/>
            <person name="Marra M."/>
            <person name="Sandberg G."/>
            <person name="Van de Peer Y."/>
            <person name="Rokhsar D."/>
        </authorList>
    </citation>
    <scope>NUCLEOTIDE SEQUENCE [LARGE SCALE GENOMIC DNA]</scope>
    <source>
        <strain evidence="2">cv. Nisqually</strain>
    </source>
</reference>
<dbReference type="AlphaFoldDB" id="A0A2K2AFE7"/>
<protein>
    <submittedName>
        <fullName evidence="1">Uncharacterized protein</fullName>
    </submittedName>
</protein>
<dbReference type="Proteomes" id="UP000006729">
    <property type="component" value="Chromosome 5"/>
</dbReference>
<organism evidence="1 2">
    <name type="scientific">Populus trichocarpa</name>
    <name type="common">Western balsam poplar</name>
    <name type="synonym">Populus balsamifera subsp. trichocarpa</name>
    <dbReference type="NCBI Taxonomy" id="3694"/>
    <lineage>
        <taxon>Eukaryota</taxon>
        <taxon>Viridiplantae</taxon>
        <taxon>Streptophyta</taxon>
        <taxon>Embryophyta</taxon>
        <taxon>Tracheophyta</taxon>
        <taxon>Spermatophyta</taxon>
        <taxon>Magnoliopsida</taxon>
        <taxon>eudicotyledons</taxon>
        <taxon>Gunneridae</taxon>
        <taxon>Pentapetalae</taxon>
        <taxon>rosids</taxon>
        <taxon>fabids</taxon>
        <taxon>Malpighiales</taxon>
        <taxon>Salicaceae</taxon>
        <taxon>Saliceae</taxon>
        <taxon>Populus</taxon>
    </lineage>
</organism>
<dbReference type="InParanoid" id="A0A2K2AFE7"/>
<evidence type="ECO:0000313" key="1">
    <source>
        <dbReference type="EMBL" id="PNT36255.1"/>
    </source>
</evidence>
<sequence length="93" mass="10336">MLRIASTYLCIIVLQKGQRLGFPYSFKSQLCTPGIFCFCTISRVGCVLQARGGFPSPWPENVLGSFCCLVYCDSEGFVILVTCEQTEQDSLNH</sequence>
<accession>A0A2K2AFE7</accession>
<name>A0A2K2AFE7_POPTR</name>